<name>A0ABY0HG46_9PEZI</name>
<feature type="region of interest" description="Disordered" evidence="1">
    <location>
        <begin position="87"/>
        <end position="106"/>
    </location>
</feature>
<proteinExistence type="predicted"/>
<organism evidence="2 3">
    <name type="scientific">Monosporascus cannonballus</name>
    <dbReference type="NCBI Taxonomy" id="155416"/>
    <lineage>
        <taxon>Eukaryota</taxon>
        <taxon>Fungi</taxon>
        <taxon>Dikarya</taxon>
        <taxon>Ascomycota</taxon>
        <taxon>Pezizomycotina</taxon>
        <taxon>Sordariomycetes</taxon>
        <taxon>Xylariomycetidae</taxon>
        <taxon>Xylariales</taxon>
        <taxon>Xylariales incertae sedis</taxon>
        <taxon>Monosporascus</taxon>
    </lineage>
</organism>
<evidence type="ECO:0000313" key="3">
    <source>
        <dbReference type="Proteomes" id="UP000294003"/>
    </source>
</evidence>
<accession>A0ABY0HG46</accession>
<gene>
    <name evidence="2" type="ORF">DL762_001751</name>
</gene>
<reference evidence="2 3" key="1">
    <citation type="submission" date="2018-06" db="EMBL/GenBank/DDBJ databases">
        <title>Complete Genomes of Monosporascus.</title>
        <authorList>
            <person name="Robinson A.J."/>
            <person name="Natvig D.O."/>
        </authorList>
    </citation>
    <scope>NUCLEOTIDE SEQUENCE [LARGE SCALE GENOMIC DNA]</scope>
    <source>
        <strain evidence="2 3">CBS 609.92</strain>
    </source>
</reference>
<protein>
    <recommendedName>
        <fullName evidence="4">ABM domain-containing protein</fullName>
    </recommendedName>
</protein>
<keyword evidence="3" id="KW-1185">Reference proteome</keyword>
<sequence>MSNKPISTWTRFQASFPPDDRPLDASIFQPLIARGGDYQDAFYGRLAESPADCVLVVAWNSEAVYDAFAALPEGGARLLTSLAAAGADGGEAEGDGPKQQRGRRPVTTRKVDFGNMPFWWRFGPNTEVRTVYFPPAAGNEQRQKETREAVGGLKGLVLSMGLGIDGRMAHLSPYRGVPECGWVTSEVVEGGKVEEKDGERTTGVVAWEGGEASACLWIHYWKNKKAEQTFKMTERRPPPDGESHQPLALEAFEDGLRRLGALGWEDYHVDFEKVPRTL</sequence>
<comment type="caution">
    <text evidence="2">The sequence shown here is derived from an EMBL/GenBank/DDBJ whole genome shotgun (WGS) entry which is preliminary data.</text>
</comment>
<dbReference type="Proteomes" id="UP000294003">
    <property type="component" value="Unassembled WGS sequence"/>
</dbReference>
<evidence type="ECO:0008006" key="4">
    <source>
        <dbReference type="Google" id="ProtNLM"/>
    </source>
</evidence>
<evidence type="ECO:0000256" key="1">
    <source>
        <dbReference type="SAM" id="MobiDB-lite"/>
    </source>
</evidence>
<evidence type="ECO:0000313" key="2">
    <source>
        <dbReference type="EMBL" id="RYO92302.1"/>
    </source>
</evidence>
<dbReference type="EMBL" id="QJNS01000029">
    <property type="protein sequence ID" value="RYO92302.1"/>
    <property type="molecule type" value="Genomic_DNA"/>
</dbReference>